<name>A0A2H0URY4_9BACT</name>
<dbReference type="AlphaFoldDB" id="A0A2H0URY4"/>
<proteinExistence type="inferred from homology"/>
<dbReference type="NCBIfam" id="TIGR00732">
    <property type="entry name" value="dprA"/>
    <property type="match status" value="1"/>
</dbReference>
<sequence length="360" mass="40188">MIPQSPDKNMAPEEEKINFNLLAMKCGGNYAALKKYAEKHKKNWLSAWKSAAGEFLEKPDGEKEWSKLKEKNIEIVLEKDSNYPNLLKEIPYPPLALYYKGAPLQKSEKCIAIIGTRKATEVGKRLAEKFSEKLAKAGITIVSGLALGIDANAHKGALKANGKTIAVLGNGLGTIYPKENERLAKEILSKNGTLVSEYPKDLEPRPHRFLERNRIVSGLSDGILVIEAPQKSGSLSTARYAIEQNRSVWVIPGNIEHRNYHGSHELIKEGASLVTDPSDILKDLGLENSELFEKNEEILKNEKFDKESKDVILFLKATGESMEIDEIAKKLNMPINVASKTITILLLEDYIKEDQGKYFL</sequence>
<comment type="caution">
    <text evidence="3">The sequence shown here is derived from an EMBL/GenBank/DDBJ whole genome shotgun (WGS) entry which is preliminary data.</text>
</comment>
<evidence type="ECO:0000259" key="2">
    <source>
        <dbReference type="Pfam" id="PF02481"/>
    </source>
</evidence>
<dbReference type="InterPro" id="IPR003488">
    <property type="entry name" value="DprA"/>
</dbReference>
<dbReference type="EMBL" id="PFAZ01000005">
    <property type="protein sequence ID" value="PIR89180.1"/>
    <property type="molecule type" value="Genomic_DNA"/>
</dbReference>
<protein>
    <submittedName>
        <fullName evidence="3">DNA-protecting protein DprA</fullName>
    </submittedName>
</protein>
<reference evidence="4" key="1">
    <citation type="submission" date="2017-09" db="EMBL/GenBank/DDBJ databases">
        <title>Depth-based differentiation of microbial function through sediment-hosted aquifers and enrichment of novel symbionts in the deep terrestrial subsurface.</title>
        <authorList>
            <person name="Probst A.J."/>
            <person name="Ladd B."/>
            <person name="Jarett J.K."/>
            <person name="Geller-Mcgrath D.E."/>
            <person name="Sieber C.M.K."/>
            <person name="Emerson J.B."/>
            <person name="Anantharaman K."/>
            <person name="Thomas B.C."/>
            <person name="Malmstrom R."/>
            <person name="Stieglmeier M."/>
            <person name="Klingl A."/>
            <person name="Woyke T."/>
            <person name="Ryan C.M."/>
            <person name="Banfield J.F."/>
        </authorList>
    </citation>
    <scope>NUCLEOTIDE SEQUENCE [LARGE SCALE GENOMIC DNA]</scope>
</reference>
<feature type="domain" description="Smf/DprA SLOG" evidence="2">
    <location>
        <begin position="75"/>
        <end position="284"/>
    </location>
</feature>
<evidence type="ECO:0000313" key="4">
    <source>
        <dbReference type="Proteomes" id="UP000231157"/>
    </source>
</evidence>
<dbReference type="Pfam" id="PF02481">
    <property type="entry name" value="DNA_processg_A"/>
    <property type="match status" value="1"/>
</dbReference>
<dbReference type="PANTHER" id="PTHR43022">
    <property type="entry name" value="PROTEIN SMF"/>
    <property type="match status" value="1"/>
</dbReference>
<evidence type="ECO:0000313" key="3">
    <source>
        <dbReference type="EMBL" id="PIR89180.1"/>
    </source>
</evidence>
<accession>A0A2H0URY4</accession>
<dbReference type="PANTHER" id="PTHR43022:SF1">
    <property type="entry name" value="PROTEIN SMF"/>
    <property type="match status" value="1"/>
</dbReference>
<dbReference type="SUPFAM" id="SSF102405">
    <property type="entry name" value="MCP/YpsA-like"/>
    <property type="match status" value="1"/>
</dbReference>
<dbReference type="Proteomes" id="UP000231157">
    <property type="component" value="Unassembled WGS sequence"/>
</dbReference>
<gene>
    <name evidence="3" type="primary">dprA</name>
    <name evidence="3" type="ORF">COU07_02430</name>
</gene>
<dbReference type="GO" id="GO:0009294">
    <property type="term" value="P:DNA-mediated transformation"/>
    <property type="evidence" value="ECO:0007669"/>
    <property type="project" value="InterPro"/>
</dbReference>
<dbReference type="InterPro" id="IPR057666">
    <property type="entry name" value="DrpA_SLOG"/>
</dbReference>
<comment type="similarity">
    <text evidence="1">Belongs to the DprA/Smf family.</text>
</comment>
<organism evidence="3 4">
    <name type="scientific">Candidatus Harrisonbacteria bacterium CG10_big_fil_rev_8_21_14_0_10_40_38</name>
    <dbReference type="NCBI Taxonomy" id="1974583"/>
    <lineage>
        <taxon>Bacteria</taxon>
        <taxon>Candidatus Harrisoniibacteriota</taxon>
    </lineage>
</organism>
<evidence type="ECO:0000256" key="1">
    <source>
        <dbReference type="ARBA" id="ARBA00006525"/>
    </source>
</evidence>
<dbReference type="Gene3D" id="3.40.50.450">
    <property type="match status" value="1"/>
</dbReference>